<keyword evidence="2" id="KW-0812">Transmembrane</keyword>
<feature type="transmembrane region" description="Helical" evidence="2">
    <location>
        <begin position="345"/>
        <end position="363"/>
    </location>
</feature>
<feature type="transmembrane region" description="Helical" evidence="2">
    <location>
        <begin position="370"/>
        <end position="390"/>
    </location>
</feature>
<accession>A0A3M4W5Q7</accession>
<dbReference type="InterPro" id="IPR036869">
    <property type="entry name" value="J_dom_sf"/>
</dbReference>
<keyword evidence="2" id="KW-0472">Membrane</keyword>
<keyword evidence="2" id="KW-1133">Transmembrane helix</keyword>
<organism evidence="4 5">
    <name type="scientific">Pseudomonas cichorii</name>
    <dbReference type="NCBI Taxonomy" id="36746"/>
    <lineage>
        <taxon>Bacteria</taxon>
        <taxon>Pseudomonadati</taxon>
        <taxon>Pseudomonadota</taxon>
        <taxon>Gammaproteobacteria</taxon>
        <taxon>Pseudomonadales</taxon>
        <taxon>Pseudomonadaceae</taxon>
        <taxon>Pseudomonas</taxon>
    </lineage>
</organism>
<reference evidence="4 5" key="1">
    <citation type="submission" date="2018-08" db="EMBL/GenBank/DDBJ databases">
        <title>Recombination of ecologically and evolutionarily significant loci maintains genetic cohesion in the Pseudomonas syringae species complex.</title>
        <authorList>
            <person name="Dillon M."/>
            <person name="Thakur S."/>
            <person name="Almeida R.N.D."/>
            <person name="Weir B.S."/>
            <person name="Guttman D.S."/>
        </authorList>
    </citation>
    <scope>NUCLEOTIDE SEQUENCE [LARGE SCALE GENOMIC DNA]</scope>
    <source>
        <strain evidence="4 5">ICMP 6917</strain>
    </source>
</reference>
<evidence type="ECO:0000313" key="4">
    <source>
        <dbReference type="EMBL" id="RMR59461.1"/>
    </source>
</evidence>
<sequence length="572" mass="64773">MAMMSDCWAVLALPDDADERSIKRQYARLLKSNRPDEDVDGFQRLREAYERALHIARYREESDDDEVAEPTGQVMPAPHDTSPPWLALVDQADVDNLHELRLQARTLGCAQGFELGLLLRCLADPEREIELAQAATQQLNWLTPWQEVPMDGEQAARLTQILLDARQAQLQVQLQAGEEGGFIDALQALRQQPWLASLERSEHLQSWVMILLHNTAGWGSTLFGQVCSLFGWDAKKDLHPEPAFIWQHLLDRVEKDDFVRHLQRLLGKKPFSAEGRAVHLLLGAYSAVERRRMARAEDDNVRVICKRLVEQMTLRYPGVLEAFPDADLECWKRVHEPFSPEVRRWLGLAALPVVLLFGLSLYFQRDQDLWFLILYPLLMVPGLMLYMYVWRPLCEVVATLDEWLSIRLLPDVISGPTANAKVVQHALPLTVMGGVMAWKGGGLGLALHCFVTLIWIAFAPYRYPRPYAALKRFFRARKMMLGGVFLGAFFCMLAAGFFAMSQPGGTRERAAASQGSYQSDCNPDNLRRTMSQACQTALDSKECVQSEWAKRIHACGFVAEVVKKTLETKAGK</sequence>
<name>A0A3M4W5Q7_PSECI</name>
<dbReference type="InterPro" id="IPR001623">
    <property type="entry name" value="DnaJ_domain"/>
</dbReference>
<proteinExistence type="predicted"/>
<dbReference type="SUPFAM" id="SSF46565">
    <property type="entry name" value="Chaperone J-domain"/>
    <property type="match status" value="1"/>
</dbReference>
<evidence type="ECO:0000259" key="3">
    <source>
        <dbReference type="PROSITE" id="PS50076"/>
    </source>
</evidence>
<protein>
    <recommendedName>
        <fullName evidence="3">J domain-containing protein</fullName>
    </recommendedName>
</protein>
<feature type="transmembrane region" description="Helical" evidence="2">
    <location>
        <begin position="479"/>
        <end position="500"/>
    </location>
</feature>
<dbReference type="Proteomes" id="UP000278332">
    <property type="component" value="Unassembled WGS sequence"/>
</dbReference>
<evidence type="ECO:0000256" key="2">
    <source>
        <dbReference type="SAM" id="Phobius"/>
    </source>
</evidence>
<feature type="transmembrane region" description="Helical" evidence="2">
    <location>
        <begin position="436"/>
        <end position="458"/>
    </location>
</feature>
<dbReference type="CDD" id="cd06257">
    <property type="entry name" value="DnaJ"/>
    <property type="match status" value="1"/>
</dbReference>
<dbReference type="EMBL" id="RBRY01000055">
    <property type="protein sequence ID" value="RMR59461.1"/>
    <property type="molecule type" value="Genomic_DNA"/>
</dbReference>
<comment type="caution">
    <text evidence="4">The sequence shown here is derived from an EMBL/GenBank/DDBJ whole genome shotgun (WGS) entry which is preliminary data.</text>
</comment>
<dbReference type="AlphaFoldDB" id="A0A3M4W5Q7"/>
<gene>
    <name evidence="4" type="ORF">ALP84_00519</name>
</gene>
<evidence type="ECO:0000313" key="5">
    <source>
        <dbReference type="Proteomes" id="UP000278332"/>
    </source>
</evidence>
<keyword evidence="1" id="KW-0143">Chaperone</keyword>
<dbReference type="Gene3D" id="1.10.287.110">
    <property type="entry name" value="DnaJ domain"/>
    <property type="match status" value="1"/>
</dbReference>
<evidence type="ECO:0000256" key="1">
    <source>
        <dbReference type="ARBA" id="ARBA00023186"/>
    </source>
</evidence>
<dbReference type="PROSITE" id="PS50076">
    <property type="entry name" value="DNAJ_2"/>
    <property type="match status" value="1"/>
</dbReference>
<feature type="domain" description="J" evidence="3">
    <location>
        <begin position="6"/>
        <end position="66"/>
    </location>
</feature>